<dbReference type="InterPro" id="IPR029069">
    <property type="entry name" value="HotDog_dom_sf"/>
</dbReference>
<dbReference type="RefSeq" id="WP_344615118.1">
    <property type="nucleotide sequence ID" value="NZ_BAAARV010000046.1"/>
</dbReference>
<gene>
    <name evidence="1" type="ORF">GCM10010170_051980</name>
</gene>
<dbReference type="Proteomes" id="UP001501444">
    <property type="component" value="Unassembled WGS sequence"/>
</dbReference>
<organism evidence="1 2">
    <name type="scientific">Dactylosporangium salmoneum</name>
    <dbReference type="NCBI Taxonomy" id="53361"/>
    <lineage>
        <taxon>Bacteria</taxon>
        <taxon>Bacillati</taxon>
        <taxon>Actinomycetota</taxon>
        <taxon>Actinomycetes</taxon>
        <taxon>Micromonosporales</taxon>
        <taxon>Micromonosporaceae</taxon>
        <taxon>Dactylosporangium</taxon>
    </lineage>
</organism>
<comment type="caution">
    <text evidence="1">The sequence shown here is derived from an EMBL/GenBank/DDBJ whole genome shotgun (WGS) entry which is preliminary data.</text>
</comment>
<dbReference type="EMBL" id="BAAARV010000046">
    <property type="protein sequence ID" value="GAA2358350.1"/>
    <property type="molecule type" value="Genomic_DNA"/>
</dbReference>
<evidence type="ECO:0000313" key="2">
    <source>
        <dbReference type="Proteomes" id="UP001501444"/>
    </source>
</evidence>
<proteinExistence type="predicted"/>
<protein>
    <submittedName>
        <fullName evidence="1">MaoC family dehydratase</fullName>
    </submittedName>
</protein>
<name>A0ABN3GSC3_9ACTN</name>
<keyword evidence="2" id="KW-1185">Reference proteome</keyword>
<dbReference type="Gene3D" id="3.10.129.10">
    <property type="entry name" value="Hotdog Thioesterase"/>
    <property type="match status" value="1"/>
</dbReference>
<dbReference type="SUPFAM" id="SSF54637">
    <property type="entry name" value="Thioesterase/thiol ester dehydrase-isomerase"/>
    <property type="match status" value="1"/>
</dbReference>
<sequence>MSHPTRRAGQVRVGDKLPELRLPVTRTLIVAGALATRDFEDVHHDPDLAIARGTPDVYMSINNSNGLISRYVTDWTGPGARLTALSTRLGVPNFPGGTLTLTGEVTAVDGDLVTVAVAGTTGTGTHATSTVTVRLPQQQEGMS</sequence>
<accession>A0ABN3GSC3</accession>
<reference evidence="1 2" key="1">
    <citation type="journal article" date="2019" name="Int. J. Syst. Evol. Microbiol.">
        <title>The Global Catalogue of Microorganisms (GCM) 10K type strain sequencing project: providing services to taxonomists for standard genome sequencing and annotation.</title>
        <authorList>
            <consortium name="The Broad Institute Genomics Platform"/>
            <consortium name="The Broad Institute Genome Sequencing Center for Infectious Disease"/>
            <person name="Wu L."/>
            <person name="Ma J."/>
        </authorList>
    </citation>
    <scope>NUCLEOTIDE SEQUENCE [LARGE SCALE GENOMIC DNA]</scope>
    <source>
        <strain evidence="1 2">JCM 3272</strain>
    </source>
</reference>
<evidence type="ECO:0000313" key="1">
    <source>
        <dbReference type="EMBL" id="GAA2358350.1"/>
    </source>
</evidence>